<evidence type="ECO:0000256" key="2">
    <source>
        <dbReference type="ARBA" id="ARBA00022475"/>
    </source>
</evidence>
<organism evidence="8 9">
    <name type="scientific">Roseinatronobacter bogoriensis subsp. barguzinensis</name>
    <dbReference type="NCBI Taxonomy" id="441209"/>
    <lineage>
        <taxon>Bacteria</taxon>
        <taxon>Pseudomonadati</taxon>
        <taxon>Pseudomonadota</taxon>
        <taxon>Alphaproteobacteria</taxon>
        <taxon>Rhodobacterales</taxon>
        <taxon>Paracoccaceae</taxon>
        <taxon>Roseinatronobacter</taxon>
    </lineage>
</organism>
<dbReference type="AlphaFoldDB" id="A0A2K8KLA8"/>
<reference evidence="8 9" key="1">
    <citation type="submission" date="2017-11" db="EMBL/GenBank/DDBJ databases">
        <title>Revised Sequence and Annotation of the Rhodobaca barguzinensis strain alga05 Genome.</title>
        <authorList>
            <person name="Kopejtka K."/>
            <person name="Tomasch J.M."/>
            <person name="Bunk B."/>
            <person name="Koblizek M."/>
        </authorList>
    </citation>
    <scope>NUCLEOTIDE SEQUENCE [LARGE SCALE GENOMIC DNA]</scope>
    <source>
        <strain evidence="9">alga05</strain>
    </source>
</reference>
<evidence type="ECO:0000256" key="5">
    <source>
        <dbReference type="ARBA" id="ARBA00023136"/>
    </source>
</evidence>
<keyword evidence="5 6" id="KW-0472">Membrane</keyword>
<dbReference type="STRING" id="441209.GCA_001870665_02931"/>
<sequence>MSVAWKIARRELRGGLRGFWVFLACLALGVGAIAAVGSVRGAIDNGLAREGATLLGGDAELRMTYRFATAEERDWMDGFAAQVSEIVDFRSMAVAGMGDTAERSVTQVKGVDAAYPLVGSVGLDPPIPLDQALEVQDGLPGGVMERILAERLGLEMGDTFRLGVQEFTLRAHITREPDGLGANFGFGPRTLVRSDALDNAELLGPGTLYEVNYRMLLPDQSLDQARGIVTTQFDGAGVRWRDSRNAAPQIRNVIERVSSFLVLVGLAGLAVGGVGVSAAVRTYLDGKTNVIATLKTLGAESRTIFAVYLMQIGVLTVIGLVLGLALGAVVPFAVAPLVADQIPVELEITVQARALIEAALYGALTALIFTLWPLARTEHVRAATIFRGVAEAAKGWPRWPYMLVTLALVGGLVLVAARFAAVPRLAYATAAGVIGALAVLTLAALGVRFVARRLARSRVLRGRTALRMAMGAIGNPREGATAVILSLGLGLTVLAAVGQIDNNLRRAITMDLPDRAPSYFFLDIQNTQLEGFLARLSEDENVDRVETAPMLRGVVSEINGIPAREHPAAGHWVLRGDRGISYSATIPDGTRLTAGDWWQEDYSGPPLVSFGAEQAAELGIGVGDEITVNILGRNITAEIANLREVDFSTGGIGFVMIMSPEPMRSAPHTHIATVYALEAAEGAILRDLSNMFPNITAIRVREAAERVTEALSTMATATSYAALATLLTGFVVLIGAAAAGERARVYEAAVMKALGATRAGILASFALRSVLMGAAAGLVALAAAALASWAVMRFVMEASYQFEPFSAIAIVIGGIVATLLAGLAFALRPLAVRPAQTLRAQD</sequence>
<dbReference type="PANTHER" id="PTHR30287:SF1">
    <property type="entry name" value="INNER MEMBRANE PROTEIN"/>
    <property type="match status" value="1"/>
</dbReference>
<accession>A0A2K8KLA8</accession>
<protein>
    <submittedName>
        <fullName evidence="8">Drug:proton antiporter</fullName>
    </submittedName>
</protein>
<dbReference type="InterPro" id="IPR038766">
    <property type="entry name" value="Membrane_comp_ABC_pdt"/>
</dbReference>
<keyword evidence="2" id="KW-1003">Cell membrane</keyword>
<evidence type="ECO:0000313" key="9">
    <source>
        <dbReference type="Proteomes" id="UP000228948"/>
    </source>
</evidence>
<evidence type="ECO:0000256" key="4">
    <source>
        <dbReference type="ARBA" id="ARBA00022989"/>
    </source>
</evidence>
<feature type="transmembrane region" description="Helical" evidence="6">
    <location>
        <begin position="401"/>
        <end position="421"/>
    </location>
</feature>
<feature type="transmembrane region" description="Helical" evidence="6">
    <location>
        <begin position="761"/>
        <end position="787"/>
    </location>
</feature>
<keyword evidence="3 6" id="KW-0812">Transmembrane</keyword>
<proteinExistence type="predicted"/>
<dbReference type="PANTHER" id="PTHR30287">
    <property type="entry name" value="MEMBRANE COMPONENT OF PREDICTED ABC SUPERFAMILY METABOLITE UPTAKE TRANSPORTER"/>
    <property type="match status" value="1"/>
</dbReference>
<dbReference type="InterPro" id="IPR003838">
    <property type="entry name" value="ABC3_permease_C"/>
</dbReference>
<feature type="transmembrane region" description="Helical" evidence="6">
    <location>
        <begin position="305"/>
        <end position="334"/>
    </location>
</feature>
<feature type="transmembrane region" description="Helical" evidence="6">
    <location>
        <begin position="427"/>
        <end position="451"/>
    </location>
</feature>
<dbReference type="Proteomes" id="UP000228948">
    <property type="component" value="Chromosome"/>
</dbReference>
<evidence type="ECO:0000256" key="3">
    <source>
        <dbReference type="ARBA" id="ARBA00022692"/>
    </source>
</evidence>
<dbReference type="Pfam" id="PF02687">
    <property type="entry name" value="FtsX"/>
    <property type="match status" value="2"/>
</dbReference>
<name>A0A2K8KLA8_9RHOB</name>
<evidence type="ECO:0000256" key="6">
    <source>
        <dbReference type="SAM" id="Phobius"/>
    </source>
</evidence>
<gene>
    <name evidence="8" type="ORF">BG454_15745</name>
</gene>
<feature type="transmembrane region" description="Helical" evidence="6">
    <location>
        <begin position="720"/>
        <end position="740"/>
    </location>
</feature>
<evidence type="ECO:0000313" key="8">
    <source>
        <dbReference type="EMBL" id="ATX67958.1"/>
    </source>
</evidence>
<feature type="transmembrane region" description="Helical" evidence="6">
    <location>
        <begin position="354"/>
        <end position="375"/>
    </location>
</feature>
<comment type="subcellular location">
    <subcellularLocation>
        <location evidence="1">Cell membrane</location>
        <topology evidence="1">Multi-pass membrane protein</topology>
    </subcellularLocation>
</comment>
<evidence type="ECO:0000256" key="1">
    <source>
        <dbReference type="ARBA" id="ARBA00004651"/>
    </source>
</evidence>
<keyword evidence="9" id="KW-1185">Reference proteome</keyword>
<feature type="transmembrane region" description="Helical" evidence="6">
    <location>
        <begin position="480"/>
        <end position="500"/>
    </location>
</feature>
<dbReference type="KEGG" id="rbg:BG454_15745"/>
<feature type="transmembrane region" description="Helical" evidence="6">
    <location>
        <begin position="807"/>
        <end position="827"/>
    </location>
</feature>
<keyword evidence="4 6" id="KW-1133">Transmembrane helix</keyword>
<feature type="domain" description="ABC3 transporter permease C-terminal" evidence="7">
    <location>
        <begin position="264"/>
        <end position="376"/>
    </location>
</feature>
<dbReference type="GO" id="GO:0005886">
    <property type="term" value="C:plasma membrane"/>
    <property type="evidence" value="ECO:0007669"/>
    <property type="project" value="UniProtKB-SubCell"/>
</dbReference>
<dbReference type="EMBL" id="CP024899">
    <property type="protein sequence ID" value="ATX67958.1"/>
    <property type="molecule type" value="Genomic_DNA"/>
</dbReference>
<feature type="transmembrane region" description="Helical" evidence="6">
    <location>
        <begin position="260"/>
        <end position="284"/>
    </location>
</feature>
<dbReference type="OrthoDB" id="9775544at2"/>
<evidence type="ECO:0000259" key="7">
    <source>
        <dbReference type="Pfam" id="PF02687"/>
    </source>
</evidence>
<feature type="domain" description="ABC3 transporter permease C-terminal" evidence="7">
    <location>
        <begin position="722"/>
        <end position="829"/>
    </location>
</feature>